<proteinExistence type="predicted"/>
<accession>A0A502EJ59</accession>
<keyword evidence="2" id="KW-0732">Signal</keyword>
<feature type="signal peptide" evidence="2">
    <location>
        <begin position="1"/>
        <end position="33"/>
    </location>
</feature>
<feature type="compositionally biased region" description="Low complexity" evidence="1">
    <location>
        <begin position="55"/>
        <end position="65"/>
    </location>
</feature>
<feature type="chain" id="PRO_5021275541" evidence="2">
    <location>
        <begin position="34"/>
        <end position="83"/>
    </location>
</feature>
<evidence type="ECO:0000313" key="4">
    <source>
        <dbReference type="Proteomes" id="UP000320095"/>
    </source>
</evidence>
<name>A0A502EJ59_9MYCO</name>
<keyword evidence="4" id="KW-1185">Reference proteome</keyword>
<evidence type="ECO:0000313" key="3">
    <source>
        <dbReference type="EMBL" id="TPG37089.1"/>
    </source>
</evidence>
<evidence type="ECO:0000256" key="2">
    <source>
        <dbReference type="SAM" id="SignalP"/>
    </source>
</evidence>
<reference evidence="3 4" key="1">
    <citation type="journal article" date="2019" name="Environ. Microbiol.">
        <title>Species interactions and distinct microbial communities in high Arctic permafrost affected cryosols are associated with the CH4 and CO2 gas fluxes.</title>
        <authorList>
            <person name="Altshuler I."/>
            <person name="Hamel J."/>
            <person name="Turney S."/>
            <person name="Magnuson E."/>
            <person name="Levesque R."/>
            <person name="Greer C."/>
            <person name="Whyte L.G."/>
        </authorList>
    </citation>
    <scope>NUCLEOTIDE SEQUENCE [LARGE SCALE GENOMIC DNA]</scope>
    <source>
        <strain evidence="3 4">S5.20</strain>
    </source>
</reference>
<dbReference type="Proteomes" id="UP000320095">
    <property type="component" value="Unassembled WGS sequence"/>
</dbReference>
<dbReference type="AlphaFoldDB" id="A0A502EJ59"/>
<comment type="caution">
    <text evidence="3">The sequence shown here is derived from an EMBL/GenBank/DDBJ whole genome shotgun (WGS) entry which is preliminary data.</text>
</comment>
<gene>
    <name evidence="3" type="ORF">EAH80_04315</name>
</gene>
<dbReference type="RefSeq" id="WP_140688193.1">
    <property type="nucleotide sequence ID" value="NZ_RCZG01000001.1"/>
</dbReference>
<organism evidence="3 4">
    <name type="scientific">Mycolicibacterium hodleri</name>
    <dbReference type="NCBI Taxonomy" id="49897"/>
    <lineage>
        <taxon>Bacteria</taxon>
        <taxon>Bacillati</taxon>
        <taxon>Actinomycetota</taxon>
        <taxon>Actinomycetes</taxon>
        <taxon>Mycobacteriales</taxon>
        <taxon>Mycobacteriaceae</taxon>
        <taxon>Mycolicibacterium</taxon>
    </lineage>
</organism>
<dbReference type="EMBL" id="RCZG01000001">
    <property type="protein sequence ID" value="TPG37089.1"/>
    <property type="molecule type" value="Genomic_DNA"/>
</dbReference>
<sequence length="83" mass="8087">MTSISTIRKIAASTAIAGSLALGGLGLAAGVAAATPADHSNAGPSTSSSVEVHATTATTPTRTVTSDPGQAFPRDHPIPVQHG</sequence>
<feature type="region of interest" description="Disordered" evidence="1">
    <location>
        <begin position="34"/>
        <end position="83"/>
    </location>
</feature>
<protein>
    <submittedName>
        <fullName evidence="3">Uncharacterized protein</fullName>
    </submittedName>
</protein>
<evidence type="ECO:0000256" key="1">
    <source>
        <dbReference type="SAM" id="MobiDB-lite"/>
    </source>
</evidence>